<name>A0A4R4FLQ8_9FIRM</name>
<comment type="caution">
    <text evidence="11">The sequence shown here is derived from an EMBL/GenBank/DDBJ whole genome shotgun (WGS) entry which is preliminary data.</text>
</comment>
<evidence type="ECO:0000259" key="10">
    <source>
        <dbReference type="Pfam" id="PF00768"/>
    </source>
</evidence>
<gene>
    <name evidence="11" type="ORF">E1963_00395</name>
</gene>
<dbReference type="EMBL" id="SMMX01000001">
    <property type="protein sequence ID" value="TDA23496.1"/>
    <property type="molecule type" value="Genomic_DNA"/>
</dbReference>
<evidence type="ECO:0000313" key="12">
    <source>
        <dbReference type="Proteomes" id="UP000295710"/>
    </source>
</evidence>
<keyword evidence="2" id="KW-0732">Signal</keyword>
<keyword evidence="4" id="KW-0133">Cell shape</keyword>
<evidence type="ECO:0000256" key="4">
    <source>
        <dbReference type="ARBA" id="ARBA00022960"/>
    </source>
</evidence>
<protein>
    <submittedName>
        <fullName evidence="11">D-alanyl-D-alanine carboxypeptidase</fullName>
    </submittedName>
</protein>
<evidence type="ECO:0000256" key="6">
    <source>
        <dbReference type="ARBA" id="ARBA00023316"/>
    </source>
</evidence>
<dbReference type="GO" id="GO:0009002">
    <property type="term" value="F:serine-type D-Ala-D-Ala carboxypeptidase activity"/>
    <property type="evidence" value="ECO:0007669"/>
    <property type="project" value="InterPro"/>
</dbReference>
<keyword evidence="11" id="KW-0645">Protease</keyword>
<keyword evidence="11" id="KW-0121">Carboxypeptidase</keyword>
<evidence type="ECO:0000256" key="1">
    <source>
        <dbReference type="ARBA" id="ARBA00007164"/>
    </source>
</evidence>
<dbReference type="GO" id="GO:0008360">
    <property type="term" value="P:regulation of cell shape"/>
    <property type="evidence" value="ECO:0007669"/>
    <property type="project" value="UniProtKB-KW"/>
</dbReference>
<comment type="similarity">
    <text evidence="1 9">Belongs to the peptidase S11 family.</text>
</comment>
<dbReference type="SUPFAM" id="SSF56601">
    <property type="entry name" value="beta-lactamase/transpeptidase-like"/>
    <property type="match status" value="1"/>
</dbReference>
<dbReference type="InterPro" id="IPR001967">
    <property type="entry name" value="Peptidase_S11_N"/>
</dbReference>
<organism evidence="11 12">
    <name type="scientific">Extibacter muris</name>
    <dbReference type="NCBI Taxonomy" id="1796622"/>
    <lineage>
        <taxon>Bacteria</taxon>
        <taxon>Bacillati</taxon>
        <taxon>Bacillota</taxon>
        <taxon>Clostridia</taxon>
        <taxon>Lachnospirales</taxon>
        <taxon>Lachnospiraceae</taxon>
        <taxon>Extibacter</taxon>
    </lineage>
</organism>
<feature type="active site" description="Proton acceptor" evidence="7">
    <location>
        <position position="93"/>
    </location>
</feature>
<evidence type="ECO:0000256" key="5">
    <source>
        <dbReference type="ARBA" id="ARBA00022984"/>
    </source>
</evidence>
<dbReference type="Gene3D" id="3.40.710.10">
    <property type="entry name" value="DD-peptidase/beta-lactamase superfamily"/>
    <property type="match status" value="1"/>
</dbReference>
<feature type="active site" description="Acyl-ester intermediate" evidence="7">
    <location>
        <position position="90"/>
    </location>
</feature>
<dbReference type="Pfam" id="PF00768">
    <property type="entry name" value="Peptidase_S11"/>
    <property type="match status" value="1"/>
</dbReference>
<dbReference type="GO" id="GO:0006508">
    <property type="term" value="P:proteolysis"/>
    <property type="evidence" value="ECO:0007669"/>
    <property type="project" value="InterPro"/>
</dbReference>
<proteinExistence type="inferred from homology"/>
<dbReference type="InterPro" id="IPR018044">
    <property type="entry name" value="Peptidase_S11"/>
</dbReference>
<dbReference type="PANTHER" id="PTHR21581">
    <property type="entry name" value="D-ALANYL-D-ALANINE CARBOXYPEPTIDASE"/>
    <property type="match status" value="1"/>
</dbReference>
<evidence type="ECO:0000256" key="2">
    <source>
        <dbReference type="ARBA" id="ARBA00022729"/>
    </source>
</evidence>
<dbReference type="InterPro" id="IPR012338">
    <property type="entry name" value="Beta-lactam/transpept-like"/>
</dbReference>
<keyword evidence="5" id="KW-0573">Peptidoglycan synthesis</keyword>
<dbReference type="AlphaFoldDB" id="A0A4R4FLQ8"/>
<evidence type="ECO:0000256" key="7">
    <source>
        <dbReference type="PIRSR" id="PIRSR618044-1"/>
    </source>
</evidence>
<feature type="domain" description="Peptidase S11 D-alanyl-D-alanine carboxypeptidase A N-terminal" evidence="10">
    <location>
        <begin position="59"/>
        <end position="293"/>
    </location>
</feature>
<keyword evidence="12" id="KW-1185">Reference proteome</keyword>
<sequence>MRRRRRRRRAFAGMTAAAVLLCTLFLAVKTLYPLLSEERKADTDITYDGASPSLSVNLDNLYSPHAILIDLDSGKAVAARGSQDRIYPASLTKIMTALLAVEETDNLDETVTLSTRIFPKLYAEEASMAGFQPGERVQLRDLLYGILLPSGAECCLAFAERIAGSEEAFVKLMNEKAKELGMDSTHFCNSTGLHDGNHYSTVEDMAVLLKHALKNADFREAFTSSQHSTLPSDLHPDGFTFYSTMFEYMSSAKVTGGEILGGKTGYTEEAGLCLASLAGINGKEYILVTAKADGTHDTEQFHILDAVNVYNQVGASSNDSQ</sequence>
<dbReference type="GO" id="GO:0071555">
    <property type="term" value="P:cell wall organization"/>
    <property type="evidence" value="ECO:0007669"/>
    <property type="project" value="UniProtKB-KW"/>
</dbReference>
<evidence type="ECO:0000256" key="9">
    <source>
        <dbReference type="RuleBase" id="RU004016"/>
    </source>
</evidence>
<dbReference type="PANTHER" id="PTHR21581:SF6">
    <property type="entry name" value="TRAFFICKING PROTEIN PARTICLE COMPLEX SUBUNIT 12"/>
    <property type="match status" value="1"/>
</dbReference>
<feature type="binding site" evidence="8">
    <location>
        <position position="263"/>
    </location>
    <ligand>
        <name>substrate</name>
    </ligand>
</feature>
<reference evidence="11 12" key="1">
    <citation type="journal article" date="2016" name="Nat. Microbiol.">
        <title>The Mouse Intestinal Bacterial Collection (miBC) provides host-specific insight into cultured diversity and functional potential of the gut microbiota.</title>
        <authorList>
            <person name="Lagkouvardos I."/>
            <person name="Pukall R."/>
            <person name="Abt B."/>
            <person name="Foesel B.U."/>
            <person name="Meier-Kolthoff J.P."/>
            <person name="Kumar N."/>
            <person name="Bresciani A."/>
            <person name="Martinez I."/>
            <person name="Just S."/>
            <person name="Ziegler C."/>
            <person name="Brugiroux S."/>
            <person name="Garzetti D."/>
            <person name="Wenning M."/>
            <person name="Bui T.P."/>
            <person name="Wang J."/>
            <person name="Hugenholtz F."/>
            <person name="Plugge C.M."/>
            <person name="Peterson D.A."/>
            <person name="Hornef M.W."/>
            <person name="Baines J.F."/>
            <person name="Smidt H."/>
            <person name="Walter J."/>
            <person name="Kristiansen K."/>
            <person name="Nielsen H.B."/>
            <person name="Haller D."/>
            <person name="Overmann J."/>
            <person name="Stecher B."/>
            <person name="Clavel T."/>
        </authorList>
    </citation>
    <scope>NUCLEOTIDE SEQUENCE [LARGE SCALE GENOMIC DNA]</scope>
    <source>
        <strain evidence="11 12">DSM 28560</strain>
    </source>
</reference>
<dbReference type="PRINTS" id="PR00725">
    <property type="entry name" value="DADACBPTASE1"/>
</dbReference>
<evidence type="ECO:0000256" key="3">
    <source>
        <dbReference type="ARBA" id="ARBA00022801"/>
    </source>
</evidence>
<evidence type="ECO:0000256" key="8">
    <source>
        <dbReference type="PIRSR" id="PIRSR618044-2"/>
    </source>
</evidence>
<accession>A0A4R4FLQ8</accession>
<dbReference type="GO" id="GO:0009252">
    <property type="term" value="P:peptidoglycan biosynthetic process"/>
    <property type="evidence" value="ECO:0007669"/>
    <property type="project" value="UniProtKB-KW"/>
</dbReference>
<dbReference type="Proteomes" id="UP000295710">
    <property type="component" value="Unassembled WGS sequence"/>
</dbReference>
<keyword evidence="3" id="KW-0378">Hydrolase</keyword>
<feature type="active site" evidence="7">
    <location>
        <position position="150"/>
    </location>
</feature>
<keyword evidence="6" id="KW-0961">Cell wall biogenesis/degradation</keyword>
<evidence type="ECO:0000313" key="11">
    <source>
        <dbReference type="EMBL" id="TDA23496.1"/>
    </source>
</evidence>